<gene>
    <name evidence="2" type="ORF">BXY82_2004</name>
</gene>
<dbReference type="GO" id="GO:0016758">
    <property type="term" value="F:hexosyltransferase activity"/>
    <property type="evidence" value="ECO:0007669"/>
    <property type="project" value="UniProtKB-ARBA"/>
</dbReference>
<accession>A0A4R7PY99</accession>
<feature type="domain" description="Glycosyltransferase 2-like" evidence="1">
    <location>
        <begin position="7"/>
        <end position="171"/>
    </location>
</feature>
<dbReference type="Pfam" id="PF00535">
    <property type="entry name" value="Glycos_transf_2"/>
    <property type="match status" value="1"/>
</dbReference>
<protein>
    <submittedName>
        <fullName evidence="2">Glycosyltransferase involved in cell wall biosynthesis</fullName>
    </submittedName>
</protein>
<sequence length="335" mass="38593">MPNSLVSILTPFKNSALFLKDCLTSIINQSYTNWELIIVDDHSTDDSYNIVAAYAENEQRIKLFKNTGSGIIDALNLALKESSGQYITRMDSDDVMAPLKLATMVADLVAHKKGHIALGLVRYFSDDTLGEGYYKYEKWLNELTSIGANYTEIYKECVIPSPCWMVHRDDLMTSGAFQNNIYPEDYDLAFQFYKQGLKCIPSSTILHYWRDYSTRTSRTDDNYADNHFLNLKLNYFLELDKSPHQTLVLWGAGFKGKFCAKYLKKRHIPFIWICNNPKKIGKHIYNMELQDLSVLDTLIRPQVIVTVANKISQKRITSVLENLTLIKAKDYFFFC</sequence>
<evidence type="ECO:0000313" key="3">
    <source>
        <dbReference type="Proteomes" id="UP000294689"/>
    </source>
</evidence>
<dbReference type="SUPFAM" id="SSF53448">
    <property type="entry name" value="Nucleotide-diphospho-sugar transferases"/>
    <property type="match status" value="1"/>
</dbReference>
<reference evidence="2 3" key="1">
    <citation type="submission" date="2019-03" db="EMBL/GenBank/DDBJ databases">
        <title>Genomic Encyclopedia of Archaeal and Bacterial Type Strains, Phase II (KMG-II): from individual species to whole genera.</title>
        <authorList>
            <person name="Goeker M."/>
        </authorList>
    </citation>
    <scope>NUCLEOTIDE SEQUENCE [LARGE SCALE GENOMIC DNA]</scope>
    <source>
        <strain evidence="2 3">DSM 28135</strain>
    </source>
</reference>
<name>A0A4R7PY99_9FLAO</name>
<dbReference type="PANTHER" id="PTHR22916:SF3">
    <property type="entry name" value="UDP-GLCNAC:BETAGAL BETA-1,3-N-ACETYLGLUCOSAMINYLTRANSFERASE-LIKE PROTEIN 1"/>
    <property type="match status" value="1"/>
</dbReference>
<dbReference type="Proteomes" id="UP000294689">
    <property type="component" value="Unassembled WGS sequence"/>
</dbReference>
<dbReference type="InterPro" id="IPR001173">
    <property type="entry name" value="Glyco_trans_2-like"/>
</dbReference>
<proteinExistence type="predicted"/>
<keyword evidence="3" id="KW-1185">Reference proteome</keyword>
<evidence type="ECO:0000259" key="1">
    <source>
        <dbReference type="Pfam" id="PF00535"/>
    </source>
</evidence>
<dbReference type="CDD" id="cd00761">
    <property type="entry name" value="Glyco_tranf_GTA_type"/>
    <property type="match status" value="1"/>
</dbReference>
<dbReference type="AlphaFoldDB" id="A0A4R7PY99"/>
<dbReference type="PANTHER" id="PTHR22916">
    <property type="entry name" value="GLYCOSYLTRANSFERASE"/>
    <property type="match status" value="1"/>
</dbReference>
<keyword evidence="2" id="KW-0808">Transferase</keyword>
<dbReference type="Gene3D" id="3.90.550.10">
    <property type="entry name" value="Spore Coat Polysaccharide Biosynthesis Protein SpsA, Chain A"/>
    <property type="match status" value="1"/>
</dbReference>
<comment type="caution">
    <text evidence="2">The sequence shown here is derived from an EMBL/GenBank/DDBJ whole genome shotgun (WGS) entry which is preliminary data.</text>
</comment>
<organism evidence="2 3">
    <name type="scientific">Gelidibacter sediminis</name>
    <dbReference type="NCBI Taxonomy" id="1608710"/>
    <lineage>
        <taxon>Bacteria</taxon>
        <taxon>Pseudomonadati</taxon>
        <taxon>Bacteroidota</taxon>
        <taxon>Flavobacteriia</taxon>
        <taxon>Flavobacteriales</taxon>
        <taxon>Flavobacteriaceae</taxon>
        <taxon>Gelidibacter</taxon>
    </lineage>
</organism>
<dbReference type="RefSeq" id="WP_133758015.1">
    <property type="nucleotide sequence ID" value="NZ_SOBW01000008.1"/>
</dbReference>
<dbReference type="InterPro" id="IPR029044">
    <property type="entry name" value="Nucleotide-diphossugar_trans"/>
</dbReference>
<dbReference type="EMBL" id="SOBW01000008">
    <property type="protein sequence ID" value="TDU39965.1"/>
    <property type="molecule type" value="Genomic_DNA"/>
</dbReference>
<evidence type="ECO:0000313" key="2">
    <source>
        <dbReference type="EMBL" id="TDU39965.1"/>
    </source>
</evidence>
<dbReference type="OrthoDB" id="597270at2"/>